<keyword evidence="1" id="KW-0147">Chitin-binding</keyword>
<keyword evidence="7" id="KW-0472">Membrane</keyword>
<evidence type="ECO:0000256" key="1">
    <source>
        <dbReference type="ARBA" id="ARBA00022669"/>
    </source>
</evidence>
<proteinExistence type="predicted"/>
<keyword evidence="7" id="KW-1133">Transmembrane helix</keyword>
<feature type="domain" description="Chitin-binding type-2" evidence="8">
    <location>
        <begin position="247"/>
        <end position="302"/>
    </location>
</feature>
<accession>A0A232FCA5</accession>
<dbReference type="PANTHER" id="PTHR23301:SF0">
    <property type="entry name" value="CHITIN-BINDING TYPE-2 DOMAIN-CONTAINING PROTEIN-RELATED"/>
    <property type="match status" value="1"/>
</dbReference>
<sequence length="495" mass="53584">MDQRIFSRRNEPAGHTSSSLRCSESVRIALAASSSLLYPSATIFFFFTGFLFHSNDAVSTMKLYVVLAVCLLATAEARRTSRGRQNRGRSEGATTSVDAGFWDPQQDVSPNAVDPVVPAQNIESRQYYGGSSGGGGYPGQGGSGGYPGQGTGGSDGSGEIPNEIPNPIPGKPGKPVRPAGCLKDRGQFPSPKSCSHYLNCWDDVVIEQQCPNGLLFNEKKQFCDFDYNVQCGNRAKPTPKPPLAEGSKRCPDVNGRYRSGTNCSVFYVCVAGKPIKFSCPAGLVYSEETQICDYPNKVDCKGAATPKPLPTTSTTESSNTGGNGGSGGYPGNNPGNENPNPNPSYPQQPELPGPINPYNNNPNSFLLRGGFHHGIHKPEPTPPAVYNWQHQQRQASLSSELEQDIQKEQEVAQQATEDEEYESSTIATSPWEVFHTIPQDYAKVPCDNGEVHRLNEACTSVVVCRSRRPQLINCQTGYAYDKPSDACRPLSIAKW</sequence>
<dbReference type="InterPro" id="IPR036508">
    <property type="entry name" value="Chitin-bd_dom_sf"/>
</dbReference>
<name>A0A232FCA5_9HYME</name>
<dbReference type="InterPro" id="IPR002557">
    <property type="entry name" value="Chitin-bd_dom"/>
</dbReference>
<evidence type="ECO:0000259" key="8">
    <source>
        <dbReference type="PROSITE" id="PS50940"/>
    </source>
</evidence>
<evidence type="ECO:0000256" key="6">
    <source>
        <dbReference type="SAM" id="MobiDB-lite"/>
    </source>
</evidence>
<dbReference type="SUPFAM" id="SSF57625">
    <property type="entry name" value="Invertebrate chitin-binding proteins"/>
    <property type="match status" value="2"/>
</dbReference>
<evidence type="ECO:0000256" key="4">
    <source>
        <dbReference type="ARBA" id="ARBA00023157"/>
    </source>
</evidence>
<protein>
    <recommendedName>
        <fullName evidence="8">Chitin-binding type-2 domain-containing protein</fullName>
    </recommendedName>
</protein>
<dbReference type="PANTHER" id="PTHR23301">
    <property type="entry name" value="CHITIN BINDING PERITROPHIN-A"/>
    <property type="match status" value="1"/>
</dbReference>
<feature type="compositionally biased region" description="Gly residues" evidence="6">
    <location>
        <begin position="321"/>
        <end position="330"/>
    </location>
</feature>
<evidence type="ECO:0000256" key="2">
    <source>
        <dbReference type="ARBA" id="ARBA00022729"/>
    </source>
</evidence>
<dbReference type="Gene3D" id="2.170.140.10">
    <property type="entry name" value="Chitin binding domain"/>
    <property type="match status" value="2"/>
</dbReference>
<dbReference type="SMART" id="SM00494">
    <property type="entry name" value="ChtBD2"/>
    <property type="match status" value="3"/>
</dbReference>
<feature type="compositionally biased region" description="Gly residues" evidence="6">
    <location>
        <begin position="130"/>
        <end position="156"/>
    </location>
</feature>
<evidence type="ECO:0000313" key="10">
    <source>
        <dbReference type="Proteomes" id="UP000215335"/>
    </source>
</evidence>
<dbReference type="OrthoDB" id="8197172at2759"/>
<reference evidence="9 10" key="1">
    <citation type="journal article" date="2017" name="Curr. Biol.">
        <title>The Evolution of Venom by Co-option of Single-Copy Genes.</title>
        <authorList>
            <person name="Martinson E.O."/>
            <person name="Mrinalini"/>
            <person name="Kelkar Y.D."/>
            <person name="Chang C.H."/>
            <person name="Werren J.H."/>
        </authorList>
    </citation>
    <scope>NUCLEOTIDE SEQUENCE [LARGE SCALE GENOMIC DNA]</scope>
    <source>
        <strain evidence="9 10">Alberta</strain>
        <tissue evidence="9">Whole body</tissue>
    </source>
</reference>
<keyword evidence="3" id="KW-0677">Repeat</keyword>
<comment type="caution">
    <text evidence="9">The sequence shown here is derived from an EMBL/GenBank/DDBJ whole genome shotgun (WGS) entry which is preliminary data.</text>
</comment>
<feature type="region of interest" description="Disordered" evidence="6">
    <location>
        <begin position="305"/>
        <end position="385"/>
    </location>
</feature>
<dbReference type="STRING" id="543379.A0A232FCA5"/>
<dbReference type="InterPro" id="IPR051940">
    <property type="entry name" value="Chitin_bind-dev_reg"/>
</dbReference>
<dbReference type="EMBL" id="NNAY01000428">
    <property type="protein sequence ID" value="OXU28461.1"/>
    <property type="molecule type" value="Genomic_DNA"/>
</dbReference>
<feature type="compositionally biased region" description="Pro residues" evidence="6">
    <location>
        <begin position="340"/>
        <end position="355"/>
    </location>
</feature>
<gene>
    <name evidence="9" type="ORF">TSAR_011458</name>
</gene>
<keyword evidence="5" id="KW-0325">Glycoprotein</keyword>
<feature type="compositionally biased region" description="Low complexity" evidence="6">
    <location>
        <begin position="310"/>
        <end position="320"/>
    </location>
</feature>
<feature type="domain" description="Chitin-binding type-2" evidence="8">
    <location>
        <begin position="178"/>
        <end position="233"/>
    </location>
</feature>
<dbReference type="AlphaFoldDB" id="A0A232FCA5"/>
<evidence type="ECO:0000256" key="3">
    <source>
        <dbReference type="ARBA" id="ARBA00022737"/>
    </source>
</evidence>
<feature type="transmembrane region" description="Helical" evidence="7">
    <location>
        <begin position="28"/>
        <end position="52"/>
    </location>
</feature>
<evidence type="ECO:0000313" key="9">
    <source>
        <dbReference type="EMBL" id="OXU28461.1"/>
    </source>
</evidence>
<dbReference type="Pfam" id="PF01607">
    <property type="entry name" value="CBM_14"/>
    <property type="match status" value="2"/>
</dbReference>
<feature type="region of interest" description="Disordered" evidence="6">
    <location>
        <begin position="128"/>
        <end position="182"/>
    </location>
</feature>
<keyword evidence="10" id="KW-1185">Reference proteome</keyword>
<keyword evidence="4" id="KW-1015">Disulfide bond</keyword>
<dbReference type="PROSITE" id="PS50940">
    <property type="entry name" value="CHIT_BIND_II"/>
    <property type="match status" value="2"/>
</dbReference>
<keyword evidence="7" id="KW-0812">Transmembrane</keyword>
<dbReference type="GO" id="GO:0008061">
    <property type="term" value="F:chitin binding"/>
    <property type="evidence" value="ECO:0007669"/>
    <property type="project" value="UniProtKB-KW"/>
</dbReference>
<organism evidence="9 10">
    <name type="scientific">Trichomalopsis sarcophagae</name>
    <dbReference type="NCBI Taxonomy" id="543379"/>
    <lineage>
        <taxon>Eukaryota</taxon>
        <taxon>Metazoa</taxon>
        <taxon>Ecdysozoa</taxon>
        <taxon>Arthropoda</taxon>
        <taxon>Hexapoda</taxon>
        <taxon>Insecta</taxon>
        <taxon>Pterygota</taxon>
        <taxon>Neoptera</taxon>
        <taxon>Endopterygota</taxon>
        <taxon>Hymenoptera</taxon>
        <taxon>Apocrita</taxon>
        <taxon>Proctotrupomorpha</taxon>
        <taxon>Chalcidoidea</taxon>
        <taxon>Pteromalidae</taxon>
        <taxon>Pteromalinae</taxon>
        <taxon>Trichomalopsis</taxon>
    </lineage>
</organism>
<evidence type="ECO:0000256" key="5">
    <source>
        <dbReference type="ARBA" id="ARBA00023180"/>
    </source>
</evidence>
<feature type="region of interest" description="Disordered" evidence="6">
    <location>
        <begin position="79"/>
        <end position="113"/>
    </location>
</feature>
<keyword evidence="2" id="KW-0732">Signal</keyword>
<dbReference type="Proteomes" id="UP000215335">
    <property type="component" value="Unassembled WGS sequence"/>
</dbReference>
<evidence type="ECO:0000256" key="7">
    <source>
        <dbReference type="SAM" id="Phobius"/>
    </source>
</evidence>
<dbReference type="GO" id="GO:0005576">
    <property type="term" value="C:extracellular region"/>
    <property type="evidence" value="ECO:0007669"/>
    <property type="project" value="InterPro"/>
</dbReference>